<organism evidence="1 2">
    <name type="scientific">Pochonia chlamydosporia 170</name>
    <dbReference type="NCBI Taxonomy" id="1380566"/>
    <lineage>
        <taxon>Eukaryota</taxon>
        <taxon>Fungi</taxon>
        <taxon>Dikarya</taxon>
        <taxon>Ascomycota</taxon>
        <taxon>Pezizomycotina</taxon>
        <taxon>Sordariomycetes</taxon>
        <taxon>Hypocreomycetidae</taxon>
        <taxon>Hypocreales</taxon>
        <taxon>Clavicipitaceae</taxon>
        <taxon>Pochonia</taxon>
    </lineage>
</organism>
<accession>A0A219ARN2</accession>
<dbReference type="GeneID" id="33936741"/>
<dbReference type="AlphaFoldDB" id="A0A219ARN2"/>
<dbReference type="RefSeq" id="XP_022285435.1">
    <property type="nucleotide sequence ID" value="XM_022429511.1"/>
</dbReference>
<dbReference type="EMBL" id="LSBJ02000004">
    <property type="protein sequence ID" value="OWT42974.1"/>
    <property type="molecule type" value="Genomic_DNA"/>
</dbReference>
<gene>
    <name evidence="1" type="ORF">VFPPC_17833</name>
</gene>
<name>A0A219ARN2_METCM</name>
<dbReference type="KEGG" id="pchm:VFPPC_17833"/>
<reference evidence="1 2" key="1">
    <citation type="journal article" date="2016" name="PLoS Pathog.">
        <title>Biosynthesis of antibiotic leucinostatins in bio-control fungus Purpureocillium lilacinum and their inhibition on phytophthora revealed by genome mining.</title>
        <authorList>
            <person name="Wang G."/>
            <person name="Liu Z."/>
            <person name="Lin R."/>
            <person name="Li E."/>
            <person name="Mao Z."/>
            <person name="Ling J."/>
            <person name="Yang Y."/>
            <person name="Yin W.B."/>
            <person name="Xie B."/>
        </authorList>
    </citation>
    <scope>NUCLEOTIDE SEQUENCE [LARGE SCALE GENOMIC DNA]</scope>
    <source>
        <strain evidence="1">170</strain>
    </source>
</reference>
<keyword evidence="2" id="KW-1185">Reference proteome</keyword>
<comment type="caution">
    <text evidence="1">The sequence shown here is derived from an EMBL/GenBank/DDBJ whole genome shotgun (WGS) entry which is preliminary data.</text>
</comment>
<dbReference type="Proteomes" id="UP000078397">
    <property type="component" value="Unassembled WGS sequence"/>
</dbReference>
<protein>
    <submittedName>
        <fullName evidence="1">Uncharacterized protein</fullName>
    </submittedName>
</protein>
<proteinExistence type="predicted"/>
<sequence>MGFPRRNNINTTTLSMTFTSQFAIGAIKDIHVIMLQVGFTGAPTNQPALVKVRGGRQCRKEQQKTAYSNSLQTALRVAGGLCQMQTLKKVSKKITQKTKHRNQCDRTLAKLVETTPRTCWLNHSNYVAC</sequence>
<evidence type="ECO:0000313" key="1">
    <source>
        <dbReference type="EMBL" id="OWT42974.1"/>
    </source>
</evidence>
<evidence type="ECO:0000313" key="2">
    <source>
        <dbReference type="Proteomes" id="UP000078397"/>
    </source>
</evidence>